<dbReference type="GO" id="GO:0003723">
    <property type="term" value="F:RNA binding"/>
    <property type="evidence" value="ECO:0007669"/>
    <property type="project" value="UniProtKB-UniRule"/>
</dbReference>
<dbReference type="InterPro" id="IPR012677">
    <property type="entry name" value="Nucleotide-bd_a/b_plait_sf"/>
</dbReference>
<protein>
    <recommendedName>
        <fullName evidence="2">RRM domain-containing protein</fullName>
    </recommendedName>
</protein>
<dbReference type="Pfam" id="PF23222">
    <property type="entry name" value="RRM_PARP14_1"/>
    <property type="match status" value="1"/>
</dbReference>
<proteinExistence type="predicted"/>
<reference evidence="3" key="2">
    <citation type="submission" date="2025-09" db="UniProtKB">
        <authorList>
            <consortium name="Ensembl"/>
        </authorList>
    </citation>
    <scope>IDENTIFICATION</scope>
</reference>
<dbReference type="Ensembl" id="ENSMALT00000012903.1">
    <property type="protein sequence ID" value="ENSMALP00000012635.1"/>
    <property type="gene ID" value="ENSMALG00000008976.1"/>
</dbReference>
<reference evidence="3" key="1">
    <citation type="submission" date="2025-08" db="UniProtKB">
        <authorList>
            <consortium name="Ensembl"/>
        </authorList>
    </citation>
    <scope>IDENTIFICATION</scope>
</reference>
<dbReference type="AlphaFoldDB" id="A0A3Q3J7C1"/>
<evidence type="ECO:0000259" key="2">
    <source>
        <dbReference type="PROSITE" id="PS50102"/>
    </source>
</evidence>
<dbReference type="InterPro" id="IPR035979">
    <property type="entry name" value="RBD_domain_sf"/>
</dbReference>
<organism evidence="3 4">
    <name type="scientific">Monopterus albus</name>
    <name type="common">Swamp eel</name>
    <dbReference type="NCBI Taxonomy" id="43700"/>
    <lineage>
        <taxon>Eukaryota</taxon>
        <taxon>Metazoa</taxon>
        <taxon>Chordata</taxon>
        <taxon>Craniata</taxon>
        <taxon>Vertebrata</taxon>
        <taxon>Euteleostomi</taxon>
        <taxon>Actinopterygii</taxon>
        <taxon>Neopterygii</taxon>
        <taxon>Teleostei</taxon>
        <taxon>Neoteleostei</taxon>
        <taxon>Acanthomorphata</taxon>
        <taxon>Anabantaria</taxon>
        <taxon>Synbranchiformes</taxon>
        <taxon>Synbranchidae</taxon>
        <taxon>Monopterus</taxon>
    </lineage>
</organism>
<dbReference type="STRING" id="43700.ENSMALP00000012635"/>
<dbReference type="PROSITE" id="PS50102">
    <property type="entry name" value="RRM"/>
    <property type="match status" value="1"/>
</dbReference>
<evidence type="ECO:0000313" key="3">
    <source>
        <dbReference type="Ensembl" id="ENSMALP00000012635.1"/>
    </source>
</evidence>
<dbReference type="SUPFAM" id="SSF54928">
    <property type="entry name" value="RNA-binding domain, RBD"/>
    <property type="match status" value="1"/>
</dbReference>
<dbReference type="GeneID" id="109955775"/>
<evidence type="ECO:0000313" key="4">
    <source>
        <dbReference type="Proteomes" id="UP000261600"/>
    </source>
</evidence>
<name>A0A3Q3J7C1_MONAL</name>
<dbReference type="Gene3D" id="3.30.70.330">
    <property type="match status" value="1"/>
</dbReference>
<keyword evidence="4" id="KW-1185">Reference proteome</keyword>
<accession>A0A3Q3J7C1</accession>
<dbReference type="InterPro" id="IPR057051">
    <property type="entry name" value="PARP14_RPM_1"/>
</dbReference>
<dbReference type="OrthoDB" id="9948435at2759"/>
<dbReference type="PANTHER" id="PTHR15225:SF8">
    <property type="entry name" value="RNA-BINDING PROTEIN 43"/>
    <property type="match status" value="1"/>
</dbReference>
<dbReference type="RefSeq" id="XP_020447902.1">
    <property type="nucleotide sequence ID" value="XM_020592246.1"/>
</dbReference>
<dbReference type="KEGG" id="malb:109955775"/>
<evidence type="ECO:0000256" key="1">
    <source>
        <dbReference type="PROSITE-ProRule" id="PRU00176"/>
    </source>
</evidence>
<dbReference type="InterPro" id="IPR000504">
    <property type="entry name" value="RRM_dom"/>
</dbReference>
<dbReference type="PANTHER" id="PTHR15225">
    <property type="entry name" value="INTERFERON-INDUCED PROTEIN 35/NMI N-MYC/STAT INTERACTING PROTEIN"/>
    <property type="match status" value="1"/>
</dbReference>
<keyword evidence="1" id="KW-0694">RNA-binding</keyword>
<feature type="domain" description="RRM" evidence="2">
    <location>
        <begin position="10"/>
        <end position="92"/>
    </location>
</feature>
<sequence length="502" mass="56551">METGRWDQSRTVVVSGVPEVLDVCRMIDKLTIHFQSRRRSDGGDVEAVTYPTNIKGVAFIAFDKAEDADRVVQKEQQIMTDSKFPEDYLLTVFPFTRDVFLYVVSATVDLFVFRSDLESLIQSLRSAHRSLRFQLLFRQRKATIEGPFAAIKALREDLMHRANQLKSTVPTAAIKLRESPLNPRVISHHGFVGSGSCSLSSLLRSTDEATEVQSLLSNAKTQNSARQKVGSFISTDSDKEELRAQLKVPSVKASPRTVLWEISAGIRPSLSDPDLLPAEKIASSQPEVDDISQDTISATKTWAGNHLGSRYSSSDNLTESHHSSSTKFLNTRLKDDLMSSECDAEYTEDLSADCSANPDSTCSLIDSYIFRYIEKFDKKELDRCLRGLDVSVECVEGSDLIRICFPDSQSSQAASRIQQALENLKTLEDHWLSILRVHQICYNEDEQPRKQKLVKICKDLNQNIVFDDVLYMFEDSCIKIIGPSVSSHLFCKRVEDRLKDKK</sequence>
<dbReference type="Proteomes" id="UP000261600">
    <property type="component" value="Unplaced"/>
</dbReference>